<reference evidence="2 3" key="1">
    <citation type="journal article" date="2013" name="Virology">
        <title>Genomic characterization of six novel Bacillus pumilus bacteriophages.</title>
        <authorList>
            <person name="Lorenz L."/>
            <person name="Lins B."/>
            <person name="Barrett J."/>
            <person name="Montgomery A."/>
            <person name="Trapani S."/>
            <person name="Schindler A."/>
            <person name="Christie G.E."/>
            <person name="Cresawn S.G."/>
            <person name="Temple L."/>
        </authorList>
    </citation>
    <scope>NUCLEOTIDE SEQUENCE [LARGE SCALE GENOMIC DNA]</scope>
</reference>
<evidence type="ECO:0000256" key="1">
    <source>
        <dbReference type="SAM" id="Phobius"/>
    </source>
</evidence>
<dbReference type="Proteomes" id="UP000011292">
    <property type="component" value="Segment"/>
</dbReference>
<feature type="transmembrane region" description="Helical" evidence="1">
    <location>
        <begin position="12"/>
        <end position="37"/>
    </location>
</feature>
<keyword evidence="1" id="KW-1133">Transmembrane helix</keyword>
<name>M1IE36_9CAUD</name>
<accession>M1IE36</accession>
<gene>
    <name evidence="2" type="ORF">CURLY_4</name>
</gene>
<sequence>MIQELGGNIIAILVWVLLVTLLISFVIGIITIMFGLLRGNKEKPLCKHNYVVCDYRPSNMIEKVDHPYVLCCTMCGDVRHVNDTHMEALIRLGLLEKEDE</sequence>
<organism evidence="2 3">
    <name type="scientific">Bacillus phage Curly</name>
    <dbReference type="NCBI Taxonomy" id="2880541"/>
    <lineage>
        <taxon>Viruses</taxon>
        <taxon>Duplodnaviria</taxon>
        <taxon>Heunggongvirae</taxon>
        <taxon>Uroviricota</taxon>
        <taxon>Caudoviricetes</taxon>
        <taxon>Ehrlichviridae</taxon>
        <taxon>Andromedavirus</taxon>
        <taxon>Andromedavirus bolokhovo</taxon>
        <taxon>Andromedavirus curly</taxon>
    </lineage>
</organism>
<dbReference type="GeneID" id="14697826"/>
<evidence type="ECO:0000313" key="2">
    <source>
        <dbReference type="EMBL" id="AGE60691.1"/>
    </source>
</evidence>
<keyword evidence="1" id="KW-0472">Membrane</keyword>
<keyword evidence="3" id="KW-1185">Reference proteome</keyword>
<dbReference type="EMBL" id="KC330679">
    <property type="protein sequence ID" value="AGE60691.1"/>
    <property type="molecule type" value="Genomic_DNA"/>
</dbReference>
<dbReference type="RefSeq" id="YP_007517548.1">
    <property type="nucleotide sequence ID" value="NC_020479.1"/>
</dbReference>
<dbReference type="KEGG" id="vg:14697826"/>
<proteinExistence type="predicted"/>
<keyword evidence="1" id="KW-0812">Transmembrane</keyword>
<protein>
    <submittedName>
        <fullName evidence="2">Uncharacterized protein</fullName>
    </submittedName>
</protein>
<evidence type="ECO:0000313" key="3">
    <source>
        <dbReference type="Proteomes" id="UP000011292"/>
    </source>
</evidence>